<dbReference type="NCBIfam" id="TIGR01855">
    <property type="entry name" value="IMP_synth_hisH"/>
    <property type="match status" value="1"/>
</dbReference>
<sequence length="114" mass="13154">EGHEKGLGWIDGNIKLIDTSNITHKTKLPHMGWNTISITNNKEPLFDSLNSGDRFYFLHSYYFECNNDQQVIAQTNYGFDFPCAVKLNHIYGVQFHPEKSLKNGIKLLYNFANL</sequence>
<evidence type="ECO:0000256" key="8">
    <source>
        <dbReference type="ARBA" id="ARBA00047838"/>
    </source>
</evidence>
<accession>A0A383DGU7</accession>
<dbReference type="GO" id="GO:0000105">
    <property type="term" value="P:L-histidine biosynthetic process"/>
    <property type="evidence" value="ECO:0007669"/>
    <property type="project" value="UniProtKB-UniPathway"/>
</dbReference>
<dbReference type="PANTHER" id="PTHR42701:SF1">
    <property type="entry name" value="IMIDAZOLE GLYCEROL PHOSPHATE SYNTHASE SUBUNIT HISH"/>
    <property type="match status" value="1"/>
</dbReference>
<dbReference type="InterPro" id="IPR017926">
    <property type="entry name" value="GATASE"/>
</dbReference>
<evidence type="ECO:0000256" key="9">
    <source>
        <dbReference type="ARBA" id="ARBA00049534"/>
    </source>
</evidence>
<dbReference type="Pfam" id="PF00117">
    <property type="entry name" value="GATase"/>
    <property type="match status" value="1"/>
</dbReference>
<proteinExistence type="predicted"/>
<comment type="pathway">
    <text evidence="1">Amino-acid biosynthesis; L-histidine biosynthesis; L-histidine from 5-phospho-alpha-D-ribose 1-diphosphate: step 5/9.</text>
</comment>
<dbReference type="EMBL" id="UINC01217046">
    <property type="protein sequence ID" value="SVE43475.1"/>
    <property type="molecule type" value="Genomic_DNA"/>
</dbReference>
<dbReference type="GO" id="GO:0016829">
    <property type="term" value="F:lyase activity"/>
    <property type="evidence" value="ECO:0007669"/>
    <property type="project" value="UniProtKB-KW"/>
</dbReference>
<organism evidence="11">
    <name type="scientific">marine metagenome</name>
    <dbReference type="NCBI Taxonomy" id="408172"/>
    <lineage>
        <taxon>unclassified sequences</taxon>
        <taxon>metagenomes</taxon>
        <taxon>ecological metagenomes</taxon>
    </lineage>
</organism>
<feature type="domain" description="Glutamine amidotransferase" evidence="10">
    <location>
        <begin position="23"/>
        <end position="111"/>
    </location>
</feature>
<gene>
    <name evidence="11" type="ORF">METZ01_LOCUS496329</name>
</gene>
<dbReference type="InterPro" id="IPR010139">
    <property type="entry name" value="Imidazole-glycPsynth_HisH"/>
</dbReference>
<evidence type="ECO:0000256" key="3">
    <source>
        <dbReference type="ARBA" id="ARBA00022605"/>
    </source>
</evidence>
<dbReference type="PANTHER" id="PTHR42701">
    <property type="entry name" value="IMIDAZOLE GLYCEROL PHOSPHATE SYNTHASE SUBUNIT HISH"/>
    <property type="match status" value="1"/>
</dbReference>
<evidence type="ECO:0000259" key="10">
    <source>
        <dbReference type="Pfam" id="PF00117"/>
    </source>
</evidence>
<comment type="subunit">
    <text evidence="2">Heterodimer of HisH and HisF.</text>
</comment>
<dbReference type="SUPFAM" id="SSF52317">
    <property type="entry name" value="Class I glutamine amidotransferase-like"/>
    <property type="match status" value="1"/>
</dbReference>
<evidence type="ECO:0000256" key="5">
    <source>
        <dbReference type="ARBA" id="ARBA00022962"/>
    </source>
</evidence>
<dbReference type="GO" id="GO:0004359">
    <property type="term" value="F:glutaminase activity"/>
    <property type="evidence" value="ECO:0007669"/>
    <property type="project" value="UniProtKB-EC"/>
</dbReference>
<dbReference type="GO" id="GO:0000107">
    <property type="term" value="F:imidazoleglycerol-phosphate synthase activity"/>
    <property type="evidence" value="ECO:0007669"/>
    <property type="project" value="TreeGrafter"/>
</dbReference>
<dbReference type="PROSITE" id="PS51273">
    <property type="entry name" value="GATASE_TYPE_1"/>
    <property type="match status" value="1"/>
</dbReference>
<keyword evidence="7" id="KW-0456">Lyase</keyword>
<evidence type="ECO:0000256" key="7">
    <source>
        <dbReference type="ARBA" id="ARBA00023239"/>
    </source>
</evidence>
<keyword evidence="3" id="KW-0028">Amino-acid biosynthesis</keyword>
<evidence type="ECO:0000256" key="1">
    <source>
        <dbReference type="ARBA" id="ARBA00005091"/>
    </source>
</evidence>
<evidence type="ECO:0000256" key="4">
    <source>
        <dbReference type="ARBA" id="ARBA00022801"/>
    </source>
</evidence>
<keyword evidence="4" id="KW-0378">Hydrolase</keyword>
<dbReference type="UniPathway" id="UPA00031">
    <property type="reaction ID" value="UER00010"/>
</dbReference>
<evidence type="ECO:0000256" key="6">
    <source>
        <dbReference type="ARBA" id="ARBA00023102"/>
    </source>
</evidence>
<comment type="catalytic activity">
    <reaction evidence="8">
        <text>5-[(5-phospho-1-deoxy-D-ribulos-1-ylimino)methylamino]-1-(5-phospho-beta-D-ribosyl)imidazole-4-carboxamide + L-glutamine = D-erythro-1-(imidazol-4-yl)glycerol 3-phosphate + 5-amino-1-(5-phospho-beta-D-ribosyl)imidazole-4-carboxamide + L-glutamate + H(+)</text>
        <dbReference type="Rhea" id="RHEA:24793"/>
        <dbReference type="ChEBI" id="CHEBI:15378"/>
        <dbReference type="ChEBI" id="CHEBI:29985"/>
        <dbReference type="ChEBI" id="CHEBI:58278"/>
        <dbReference type="ChEBI" id="CHEBI:58359"/>
        <dbReference type="ChEBI" id="CHEBI:58475"/>
        <dbReference type="ChEBI" id="CHEBI:58525"/>
        <dbReference type="EC" id="4.3.2.10"/>
    </reaction>
</comment>
<dbReference type="Gene3D" id="3.40.50.880">
    <property type="match status" value="1"/>
</dbReference>
<feature type="non-terminal residue" evidence="11">
    <location>
        <position position="1"/>
    </location>
</feature>
<keyword evidence="5" id="KW-0315">Glutamine amidotransferase</keyword>
<name>A0A383DGU7_9ZZZZ</name>
<comment type="catalytic activity">
    <reaction evidence="9">
        <text>L-glutamine + H2O = L-glutamate + NH4(+)</text>
        <dbReference type="Rhea" id="RHEA:15889"/>
        <dbReference type="ChEBI" id="CHEBI:15377"/>
        <dbReference type="ChEBI" id="CHEBI:28938"/>
        <dbReference type="ChEBI" id="CHEBI:29985"/>
        <dbReference type="ChEBI" id="CHEBI:58359"/>
        <dbReference type="EC" id="3.5.1.2"/>
    </reaction>
</comment>
<reference evidence="11" key="1">
    <citation type="submission" date="2018-05" db="EMBL/GenBank/DDBJ databases">
        <authorList>
            <person name="Lanie J.A."/>
            <person name="Ng W.-L."/>
            <person name="Kazmierczak K.M."/>
            <person name="Andrzejewski T.M."/>
            <person name="Davidsen T.M."/>
            <person name="Wayne K.J."/>
            <person name="Tettelin H."/>
            <person name="Glass J.I."/>
            <person name="Rusch D."/>
            <person name="Podicherti R."/>
            <person name="Tsui H.-C.T."/>
            <person name="Winkler M.E."/>
        </authorList>
    </citation>
    <scope>NUCLEOTIDE SEQUENCE</scope>
</reference>
<keyword evidence="6" id="KW-0368">Histidine biosynthesis</keyword>
<protein>
    <recommendedName>
        <fullName evidence="10">Glutamine amidotransferase domain-containing protein</fullName>
    </recommendedName>
</protein>
<dbReference type="AlphaFoldDB" id="A0A383DGU7"/>
<dbReference type="InterPro" id="IPR029062">
    <property type="entry name" value="Class_I_gatase-like"/>
</dbReference>
<evidence type="ECO:0000256" key="2">
    <source>
        <dbReference type="ARBA" id="ARBA00011152"/>
    </source>
</evidence>
<evidence type="ECO:0000313" key="11">
    <source>
        <dbReference type="EMBL" id="SVE43475.1"/>
    </source>
</evidence>